<feature type="region of interest" description="Disordered" evidence="1">
    <location>
        <begin position="25"/>
        <end position="60"/>
    </location>
</feature>
<reference evidence="2" key="1">
    <citation type="journal article" date="2013" name="Environ. Microbiol.">
        <title>Seasonally variable intestinal metagenomes of the red palm weevil (Rhynchophorus ferrugineus).</title>
        <authorList>
            <person name="Jia S."/>
            <person name="Zhang X."/>
            <person name="Zhang G."/>
            <person name="Yin A."/>
            <person name="Zhang S."/>
            <person name="Li F."/>
            <person name="Wang L."/>
            <person name="Zhao D."/>
            <person name="Yun Q."/>
            <person name="Tala"/>
            <person name="Wang J."/>
            <person name="Sun G."/>
            <person name="Baabdullah M."/>
            <person name="Yu X."/>
            <person name="Hu S."/>
            <person name="Al-Mssallem I.S."/>
            <person name="Yu J."/>
        </authorList>
    </citation>
    <scope>NUCLEOTIDE SEQUENCE</scope>
</reference>
<feature type="compositionally biased region" description="Basic and acidic residues" evidence="1">
    <location>
        <begin position="40"/>
        <end position="60"/>
    </location>
</feature>
<organism evidence="2">
    <name type="scientific">uncultured Propionibacterium sp</name>
    <dbReference type="NCBI Taxonomy" id="218066"/>
    <lineage>
        <taxon>Bacteria</taxon>
        <taxon>Bacillati</taxon>
        <taxon>Actinomycetota</taxon>
        <taxon>Actinomycetes</taxon>
        <taxon>Propionibacteriales</taxon>
        <taxon>Propionibacteriaceae</taxon>
        <taxon>Propionibacterium</taxon>
        <taxon>environmental samples</taxon>
    </lineage>
</organism>
<dbReference type="AlphaFoldDB" id="A0A060CB47"/>
<evidence type="ECO:0000313" key="2">
    <source>
        <dbReference type="EMBL" id="AIA92409.1"/>
    </source>
</evidence>
<accession>A0A060CB47</accession>
<proteinExistence type="predicted"/>
<name>A0A060CB47_9ACTN</name>
<protein>
    <submittedName>
        <fullName evidence="2">CAZy families GH2 protein</fullName>
    </submittedName>
</protein>
<sequence>MDHADRTGLVVIDETPAVGLNLHMGGGAPLLAGRPTFSRDTLDERTQAPPRPDDPRARGP</sequence>
<evidence type="ECO:0000256" key="1">
    <source>
        <dbReference type="SAM" id="MobiDB-lite"/>
    </source>
</evidence>
<dbReference type="EMBL" id="KF125086">
    <property type="protein sequence ID" value="AIA92409.1"/>
    <property type="molecule type" value="Genomic_DNA"/>
</dbReference>